<keyword evidence="4" id="KW-1185">Reference proteome</keyword>
<proteinExistence type="predicted"/>
<protein>
    <submittedName>
        <fullName evidence="3">Uncharacterized protein</fullName>
    </submittedName>
</protein>
<dbReference type="GeneID" id="85305662"/>
<evidence type="ECO:0000256" key="1">
    <source>
        <dbReference type="SAM" id="MobiDB-lite"/>
    </source>
</evidence>
<evidence type="ECO:0000256" key="2">
    <source>
        <dbReference type="SAM" id="SignalP"/>
    </source>
</evidence>
<feature type="compositionally biased region" description="Polar residues" evidence="1">
    <location>
        <begin position="118"/>
        <end position="137"/>
    </location>
</feature>
<feature type="region of interest" description="Disordered" evidence="1">
    <location>
        <begin position="602"/>
        <end position="647"/>
    </location>
</feature>
<feature type="region of interest" description="Disordered" evidence="1">
    <location>
        <begin position="57"/>
        <end position="254"/>
    </location>
</feature>
<feature type="compositionally biased region" description="Low complexity" evidence="1">
    <location>
        <begin position="604"/>
        <end position="625"/>
    </location>
</feature>
<comment type="caution">
    <text evidence="3">The sequence shown here is derived from an EMBL/GenBank/DDBJ whole genome shotgun (WGS) entry which is preliminary data.</text>
</comment>
<feature type="compositionally biased region" description="Low complexity" evidence="1">
    <location>
        <begin position="105"/>
        <end position="115"/>
    </location>
</feature>
<sequence>MLLSPRTLLLWLSAMFVVLTEQSGGTQVITLQMTMTTHGTHTQYITSTVVQTCTNTQGRPSTILSSQTQGHGSTVNETSPAGRGTETQRTGPTASGLHSTERGTETSGKTSTTKSVVGASTTLPNTASTADTVSGNDGTATDTSTVVGGVSKTVSFPIDSSSTTVTTRGETSNLLPPASTTSSGGATSIPTSGAQRTAVPSGNPSSDSSRTVQFSSTLSSTTSVTSEDSSAPAPSSSEAAGGDSSTIPSTVPSLTTLATNGQTLTVPASPRSSATTDANSLSVISSSGIIIIGTDTFSVPLGPDPVTLTTDGHTFTFPPAPTTSLSSPLAPATSLSFPSAPPTSLSFPSAPSAPSTSLSFPSASSISLSFPTAPPPVPTDTTQSSSSTTGGAALVTYTTWPPDAVIIPVTTSVSNPKKEGGRSVTPCKLWFFWICILTDDIKIGGWEWSLPPGVYPPGPIPLPVIKLPPGVEIHGSLPPWPRITVGNDGIPTYSSEPDQCVTKTASLCVTTTSIGASTTQVASACEPIRGCDVEDSATTTATSSGCSTSTVTDFIVSCNSGSSTCTTISSVVTSGCSATPTTSTTIGACPVVPTKFVEIREVTSEPTESPSAAPTAPTAPESSAPPTAPPTTAPPMPTLSPTSVSGSECASSTTEVQCVGAGGGCLTQTKCTTWTATPAPLAVNKKFCYPESRWPGHLPISDEQQQRYSDEACDWFDGVTLREGTAGVKSYTNRTADGPPYWFMVGWLEGCTLEGGFTDQTLDQPIPSLSEVTCRSIMRDDYKGCNNGGVGGYTVAGCIFYVFNICDYFTDFDCTGLS</sequence>
<dbReference type="EMBL" id="MU838997">
    <property type="protein sequence ID" value="KAK1772195.1"/>
    <property type="molecule type" value="Genomic_DNA"/>
</dbReference>
<dbReference type="Proteomes" id="UP001244011">
    <property type="component" value="Unassembled WGS sequence"/>
</dbReference>
<organism evidence="3 4">
    <name type="scientific">Phialemonium atrogriseum</name>
    <dbReference type="NCBI Taxonomy" id="1093897"/>
    <lineage>
        <taxon>Eukaryota</taxon>
        <taxon>Fungi</taxon>
        <taxon>Dikarya</taxon>
        <taxon>Ascomycota</taxon>
        <taxon>Pezizomycotina</taxon>
        <taxon>Sordariomycetes</taxon>
        <taxon>Sordariomycetidae</taxon>
        <taxon>Cephalothecales</taxon>
        <taxon>Cephalothecaceae</taxon>
        <taxon>Phialemonium</taxon>
    </lineage>
</organism>
<dbReference type="AlphaFoldDB" id="A0AAJ0C919"/>
<evidence type="ECO:0000313" key="4">
    <source>
        <dbReference type="Proteomes" id="UP001244011"/>
    </source>
</evidence>
<accession>A0AAJ0C919</accession>
<feature type="compositionally biased region" description="Polar residues" evidence="1">
    <location>
        <begin position="198"/>
        <end position="214"/>
    </location>
</feature>
<evidence type="ECO:0000313" key="3">
    <source>
        <dbReference type="EMBL" id="KAK1772195.1"/>
    </source>
</evidence>
<reference evidence="3" key="1">
    <citation type="submission" date="2023-06" db="EMBL/GenBank/DDBJ databases">
        <title>Genome-scale phylogeny and comparative genomics of the fungal order Sordariales.</title>
        <authorList>
            <consortium name="Lawrence Berkeley National Laboratory"/>
            <person name="Hensen N."/>
            <person name="Bonometti L."/>
            <person name="Westerberg I."/>
            <person name="Brannstrom I.O."/>
            <person name="Guillou S."/>
            <person name="Cros-Aarteil S."/>
            <person name="Calhoun S."/>
            <person name="Haridas S."/>
            <person name="Kuo A."/>
            <person name="Mondo S."/>
            <person name="Pangilinan J."/>
            <person name="Riley R."/>
            <person name="Labutti K."/>
            <person name="Andreopoulos B."/>
            <person name="Lipzen A."/>
            <person name="Chen C."/>
            <person name="Yanf M."/>
            <person name="Daum C."/>
            <person name="Ng V."/>
            <person name="Clum A."/>
            <person name="Steindorff A."/>
            <person name="Ohm R."/>
            <person name="Martin F."/>
            <person name="Silar P."/>
            <person name="Natvig D."/>
            <person name="Lalanne C."/>
            <person name="Gautier V."/>
            <person name="Ament-Velasquez S.L."/>
            <person name="Kruys A."/>
            <person name="Hutchinson M.I."/>
            <person name="Powell A.J."/>
            <person name="Barry K."/>
            <person name="Miller A.N."/>
            <person name="Grigoriev I.V."/>
            <person name="Debuchy R."/>
            <person name="Gladieux P."/>
            <person name="Thoren M.H."/>
            <person name="Johannesson H."/>
        </authorList>
    </citation>
    <scope>NUCLEOTIDE SEQUENCE</scope>
    <source>
        <strain evidence="3">8032-3</strain>
    </source>
</reference>
<gene>
    <name evidence="3" type="ORF">QBC33DRAFT_1844</name>
</gene>
<dbReference type="RefSeq" id="XP_060288408.1">
    <property type="nucleotide sequence ID" value="XM_060422475.1"/>
</dbReference>
<feature type="chain" id="PRO_5042562268" evidence="2">
    <location>
        <begin position="26"/>
        <end position="818"/>
    </location>
</feature>
<feature type="compositionally biased region" description="Low complexity" evidence="1">
    <location>
        <begin position="138"/>
        <end position="155"/>
    </location>
</feature>
<feature type="signal peptide" evidence="2">
    <location>
        <begin position="1"/>
        <end position="25"/>
    </location>
</feature>
<feature type="compositionally biased region" description="Low complexity" evidence="1">
    <location>
        <begin position="176"/>
        <end position="194"/>
    </location>
</feature>
<name>A0AAJ0C919_9PEZI</name>
<keyword evidence="2" id="KW-0732">Signal</keyword>
<feature type="compositionally biased region" description="Pro residues" evidence="1">
    <location>
        <begin position="626"/>
        <end position="638"/>
    </location>
</feature>
<feature type="compositionally biased region" description="Polar residues" evidence="1">
    <location>
        <begin position="57"/>
        <end position="98"/>
    </location>
</feature>
<feature type="compositionally biased region" description="Polar residues" evidence="1">
    <location>
        <begin position="158"/>
        <end position="174"/>
    </location>
</feature>
<feature type="compositionally biased region" description="Low complexity" evidence="1">
    <location>
        <begin position="215"/>
        <end position="245"/>
    </location>
</feature>